<accession>A0AAF0JMB4</accession>
<dbReference type="FunFam" id="2.60.40.1730:FF:000004">
    <property type="entry name" value="Leukotriene A(4) hydrolase"/>
    <property type="match status" value="1"/>
</dbReference>
<dbReference type="InterPro" id="IPR014782">
    <property type="entry name" value="Peptidase_M1_dom"/>
</dbReference>
<dbReference type="GO" id="GO:0008237">
    <property type="term" value="F:metallopeptidase activity"/>
    <property type="evidence" value="ECO:0007669"/>
    <property type="project" value="UniProtKB-KW"/>
</dbReference>
<dbReference type="GO" id="GO:0004463">
    <property type="term" value="F:leukotriene-A4 hydrolase activity"/>
    <property type="evidence" value="ECO:0007669"/>
    <property type="project" value="UniProtKB-EC"/>
</dbReference>
<keyword evidence="4" id="KW-0645">Protease</keyword>
<dbReference type="Pfam" id="PF17900">
    <property type="entry name" value="Peptidase_M1_N"/>
    <property type="match status" value="1"/>
</dbReference>
<dbReference type="SUPFAM" id="SSF55486">
    <property type="entry name" value="Metalloproteases ('zincins'), catalytic domain"/>
    <property type="match status" value="1"/>
</dbReference>
<dbReference type="SMART" id="SM01263">
    <property type="entry name" value="Leuk-A4-hydro_C"/>
    <property type="match status" value="1"/>
</dbReference>
<dbReference type="CDD" id="cd09599">
    <property type="entry name" value="M1_LTA4H"/>
    <property type="match status" value="1"/>
</dbReference>
<dbReference type="SUPFAM" id="SSF63737">
    <property type="entry name" value="Leukotriene A4 hydrolase N-terminal domain"/>
    <property type="match status" value="1"/>
</dbReference>
<dbReference type="PRINTS" id="PR00756">
    <property type="entry name" value="ALADIPTASE"/>
</dbReference>
<evidence type="ECO:0000313" key="14">
    <source>
        <dbReference type="Proteomes" id="UP001214628"/>
    </source>
</evidence>
<dbReference type="InterPro" id="IPR034015">
    <property type="entry name" value="M1_LTA4H"/>
</dbReference>
<dbReference type="Pfam" id="PF09127">
    <property type="entry name" value="Leuk-A4-hydro_C"/>
    <property type="match status" value="1"/>
</dbReference>
<dbReference type="Gene3D" id="2.60.40.1730">
    <property type="entry name" value="tricorn interacting facor f3 domain"/>
    <property type="match status" value="1"/>
</dbReference>
<name>A0AAF0JMB4_9BASI</name>
<keyword evidence="3" id="KW-0963">Cytoplasm</keyword>
<dbReference type="Gene3D" id="3.40.50.300">
    <property type="entry name" value="P-loop containing nucleotide triphosphate hydrolases"/>
    <property type="match status" value="1"/>
</dbReference>
<sequence length="1080" mass="122951">MSEKSWAPPAPDAVPAPPQGPIHDRHSLSNLNELLPKRLHLDWFIDWENRRIHGSVTHTFRVLKQNTTQAIFDTSYLAIDKVKVDGQPTKFELKERCDALGQPLVIELGKREKDAEVEIQISYSTTDQCTALGWLAREQTHAKTNPFLYSQCQAIHARSLLPCFDAPGRKITYTAQVTSSIPVLMSALQDGQPKDLGNGTKQYFFKQPVSIPSYLLAIVGGDLEFRSLGPRTGVWAEPPDANAVQWEFEQDAERFLKEAEALVSPYSWTRYDSVVLPPSFPYGGMENANLTTLTPSLVCGDRSATDVLLHELCHSWSGNLTSCVNWDSFWLNEGWTVYLERLLLQKLYGEQEGPAHRGFSYIIGARSLRSALQGFEKKSRFQRLIPEYESGEDPDDAFSSIPYEKGSNFLLYLERTVGGLDVFEPYIKAYFRAFYDRAVSTEDWKSHLYAFYADNQPVIDRLNQVDWDAWLHGEGMKLPVIMEYDSSLAQDAYKLAEEWNQAVQQAPSRADVKRAFSQDDMRDWNANQKVVFLEQLQSNSEPLPKYAVQWLDEAYDLANNANDEIPVRFFELALAVKNSGYEQKAADWLIITNPTDHPIAAAMIRKVRISMALYGAGTLVDLSCDSSVVAVIGSTGTGKSQLGVDLAQLYHAEIISADSMQTYQGLDVITNKAPVEDMRGVPHHLLSFLTPQQEYDITQFVTDARHLCESMHQRNTLPILVGGTTYYLQHLLFPGRLVSSSYENGLDSTCRHNTFQEKLSPEQRTIWDAIHQDHDIDIDHITSESLWDLLHALDEASAARWHYRDRRKVLRSLRILKHTGTRQSDWVHQQDASASQPEIPSFAKRRLRGLLDEIQALRAIAKQHIEQEVDYTRGIYQAIGYKEFDAYLSLQESNGSQQDLQSVFHQAVQAMQVATRRYAKRQTSWIRNQLLPAIHRAQNRGEEVYIYVLDATDPEQWDRCVRRPAERLTAAFLRQEPMPNPETIFAQATDLLATPASEQGPIERNQMQACEICTTDAKTPFLVRTNDMPKHLQSRTHRTAIKRQTRQAWIHGNKQHGENIRRERAAKKQALLDQNSLAEQ</sequence>
<dbReference type="GO" id="GO:0008270">
    <property type="term" value="F:zinc ion binding"/>
    <property type="evidence" value="ECO:0007669"/>
    <property type="project" value="InterPro"/>
</dbReference>
<feature type="active site" description="Proton donor" evidence="9">
    <location>
        <position position="403"/>
    </location>
</feature>
<evidence type="ECO:0000256" key="4">
    <source>
        <dbReference type="ARBA" id="ARBA00022670"/>
    </source>
</evidence>
<dbReference type="Gene3D" id="1.10.287.890">
    <property type="entry name" value="Crystal structure of tRNA isopentenylpyrophosphate transferase (bh2366) domain"/>
    <property type="match status" value="1"/>
</dbReference>
<dbReference type="InterPro" id="IPR027417">
    <property type="entry name" value="P-loop_NTPase"/>
</dbReference>
<evidence type="ECO:0000256" key="5">
    <source>
        <dbReference type="ARBA" id="ARBA00022723"/>
    </source>
</evidence>
<feature type="binding site" evidence="10">
    <location>
        <position position="314"/>
    </location>
    <ligand>
        <name>Zn(2+)</name>
        <dbReference type="ChEBI" id="CHEBI:29105"/>
        <note>catalytic</note>
    </ligand>
</feature>
<reference evidence="13" key="1">
    <citation type="submission" date="2023-02" db="EMBL/GenBank/DDBJ databases">
        <title>Mating type loci evolution in Malassezia.</title>
        <authorList>
            <person name="Coelho M.A."/>
        </authorList>
    </citation>
    <scope>NUCLEOTIDE SEQUENCE</scope>
    <source>
        <strain evidence="13">CBS 14136</strain>
    </source>
</reference>
<evidence type="ECO:0000256" key="2">
    <source>
        <dbReference type="ARBA" id="ARBA00010136"/>
    </source>
</evidence>
<evidence type="ECO:0000256" key="1">
    <source>
        <dbReference type="ARBA" id="ARBA00004496"/>
    </source>
</evidence>
<feature type="binding site" evidence="10">
    <location>
        <position position="310"/>
    </location>
    <ligand>
        <name>Zn(2+)</name>
        <dbReference type="ChEBI" id="CHEBI:29105"/>
        <note>catalytic</note>
    </ligand>
</feature>
<keyword evidence="6 13" id="KW-0378">Hydrolase</keyword>
<comment type="subcellular location">
    <subcellularLocation>
        <location evidence="1">Cytoplasm</location>
    </subcellularLocation>
</comment>
<evidence type="ECO:0000256" key="8">
    <source>
        <dbReference type="ARBA" id="ARBA00023049"/>
    </source>
</evidence>
<proteinExistence type="inferred from homology"/>
<evidence type="ECO:0000256" key="11">
    <source>
        <dbReference type="SAM" id="MobiDB-lite"/>
    </source>
</evidence>
<feature type="binding site" evidence="10">
    <location>
        <position position="333"/>
    </location>
    <ligand>
        <name>Zn(2+)</name>
        <dbReference type="ChEBI" id="CHEBI:29105"/>
        <note>catalytic</note>
    </ligand>
</feature>
<dbReference type="Proteomes" id="UP001214628">
    <property type="component" value="Chromosome 6"/>
</dbReference>
<dbReference type="InterPro" id="IPR042097">
    <property type="entry name" value="Aminopeptidase_N-like_N_sf"/>
</dbReference>
<keyword evidence="7 10" id="KW-0862">Zinc</keyword>
<dbReference type="GO" id="GO:0004301">
    <property type="term" value="F:epoxide hydrolase activity"/>
    <property type="evidence" value="ECO:0007669"/>
    <property type="project" value="TreeGrafter"/>
</dbReference>
<gene>
    <name evidence="13" type="primary">LAP2</name>
    <name evidence="13" type="ORF">MPSI1_003647</name>
</gene>
<dbReference type="InterPro" id="IPR001930">
    <property type="entry name" value="Peptidase_M1"/>
</dbReference>
<dbReference type="InterPro" id="IPR027268">
    <property type="entry name" value="Peptidase_M4/M1_CTD_sf"/>
</dbReference>
<evidence type="ECO:0000256" key="7">
    <source>
        <dbReference type="ARBA" id="ARBA00022833"/>
    </source>
</evidence>
<organism evidence="13 14">
    <name type="scientific">Malassezia psittaci</name>
    <dbReference type="NCBI Taxonomy" id="1821823"/>
    <lineage>
        <taxon>Eukaryota</taxon>
        <taxon>Fungi</taxon>
        <taxon>Dikarya</taxon>
        <taxon>Basidiomycota</taxon>
        <taxon>Ustilaginomycotina</taxon>
        <taxon>Malasseziomycetes</taxon>
        <taxon>Malasseziales</taxon>
        <taxon>Malasseziaceae</taxon>
        <taxon>Malassezia</taxon>
    </lineage>
</organism>
<dbReference type="InterPro" id="IPR016024">
    <property type="entry name" value="ARM-type_fold"/>
</dbReference>
<evidence type="ECO:0000256" key="10">
    <source>
        <dbReference type="PIRSR" id="PIRSR634015-3"/>
    </source>
</evidence>
<keyword evidence="8" id="KW-0482">Metalloprotease</keyword>
<dbReference type="Gene3D" id="1.10.20.140">
    <property type="match status" value="1"/>
</dbReference>
<comment type="similarity">
    <text evidence="2">Belongs to the peptidase M1 family.</text>
</comment>
<dbReference type="SUPFAM" id="SSF52540">
    <property type="entry name" value="P-loop containing nucleoside triphosphate hydrolases"/>
    <property type="match status" value="1"/>
</dbReference>
<dbReference type="Pfam" id="PF01715">
    <property type="entry name" value="IPPT"/>
    <property type="match status" value="1"/>
</dbReference>
<feature type="active site" description="Proton acceptor" evidence="9">
    <location>
        <position position="311"/>
    </location>
</feature>
<dbReference type="InterPro" id="IPR049980">
    <property type="entry name" value="LTA4H_cat"/>
</dbReference>
<feature type="domain" description="Peptidase M1 leukotriene A4 hydrolase/aminopeptidase C-terminal" evidence="12">
    <location>
        <begin position="487"/>
        <end position="608"/>
    </location>
</feature>
<dbReference type="FunFam" id="3.30.2010.30:FF:000001">
    <property type="entry name" value="Leukotriene A(4) hydrolase"/>
    <property type="match status" value="1"/>
</dbReference>
<feature type="compositionally biased region" description="Pro residues" evidence="11">
    <location>
        <begin position="8"/>
        <end position="20"/>
    </location>
</feature>
<dbReference type="GO" id="GO:0006508">
    <property type="term" value="P:proteolysis"/>
    <property type="evidence" value="ECO:0007669"/>
    <property type="project" value="UniProtKB-KW"/>
</dbReference>
<evidence type="ECO:0000256" key="6">
    <source>
        <dbReference type="ARBA" id="ARBA00022801"/>
    </source>
</evidence>
<dbReference type="GO" id="GO:0008033">
    <property type="term" value="P:tRNA processing"/>
    <property type="evidence" value="ECO:0007669"/>
    <property type="project" value="InterPro"/>
</dbReference>
<dbReference type="GO" id="GO:0004177">
    <property type="term" value="F:aminopeptidase activity"/>
    <property type="evidence" value="ECO:0007669"/>
    <property type="project" value="TreeGrafter"/>
</dbReference>
<dbReference type="EC" id="3.3.2.6" evidence="13"/>
<dbReference type="AlphaFoldDB" id="A0AAF0JMB4"/>
<dbReference type="Gene3D" id="1.25.40.320">
    <property type="entry name" value="Peptidase M1, leukotriene A4 hydrolase/aminopeptidase C-terminal domain"/>
    <property type="match status" value="1"/>
</dbReference>
<feature type="region of interest" description="Disordered" evidence="11">
    <location>
        <begin position="1"/>
        <end position="23"/>
    </location>
</feature>
<dbReference type="FunFam" id="1.10.390.10:FF:000003">
    <property type="entry name" value="Leukotriene A(4) hydrolase"/>
    <property type="match status" value="1"/>
</dbReference>
<dbReference type="GO" id="GO:0005829">
    <property type="term" value="C:cytosol"/>
    <property type="evidence" value="ECO:0007669"/>
    <property type="project" value="TreeGrafter"/>
</dbReference>
<dbReference type="EMBL" id="CP118380">
    <property type="protein sequence ID" value="WFD44971.1"/>
    <property type="molecule type" value="Genomic_DNA"/>
</dbReference>
<evidence type="ECO:0000259" key="12">
    <source>
        <dbReference type="SMART" id="SM01263"/>
    </source>
</evidence>
<dbReference type="InterPro" id="IPR018022">
    <property type="entry name" value="IPT"/>
</dbReference>
<dbReference type="GO" id="GO:0052381">
    <property type="term" value="F:tRNA dimethylallyltransferase activity"/>
    <property type="evidence" value="ECO:0007669"/>
    <property type="project" value="InterPro"/>
</dbReference>
<keyword evidence="5 10" id="KW-0479">Metal-binding</keyword>
<dbReference type="PANTHER" id="PTHR45726">
    <property type="entry name" value="LEUKOTRIENE A-4 HYDROLASE"/>
    <property type="match status" value="1"/>
</dbReference>
<dbReference type="InterPro" id="IPR038502">
    <property type="entry name" value="M1_LTA-4_hydro/amino_C_sf"/>
</dbReference>
<dbReference type="Pfam" id="PF01433">
    <property type="entry name" value="Peptidase_M1"/>
    <property type="match status" value="1"/>
</dbReference>
<dbReference type="Gene3D" id="3.30.2010.30">
    <property type="match status" value="1"/>
</dbReference>
<dbReference type="InterPro" id="IPR045357">
    <property type="entry name" value="Aminopeptidase_N-like_N"/>
</dbReference>
<dbReference type="PANTHER" id="PTHR45726:SF3">
    <property type="entry name" value="LEUKOTRIENE A-4 HYDROLASE"/>
    <property type="match status" value="1"/>
</dbReference>
<dbReference type="HAMAP" id="MF_00185">
    <property type="entry name" value="IPP_trans"/>
    <property type="match status" value="1"/>
</dbReference>
<evidence type="ECO:0000256" key="3">
    <source>
        <dbReference type="ARBA" id="ARBA00022490"/>
    </source>
</evidence>
<dbReference type="Gene3D" id="3.30.160.60">
    <property type="entry name" value="Classic Zinc Finger"/>
    <property type="match status" value="1"/>
</dbReference>
<protein>
    <submittedName>
        <fullName evidence="13">Leukotriene-A4 hydrolase</fullName>
        <ecNumber evidence="13">3.3.2.6</ecNumber>
    </submittedName>
</protein>
<dbReference type="InterPro" id="IPR015211">
    <property type="entry name" value="Peptidase_M1_C"/>
</dbReference>
<keyword evidence="14" id="KW-1185">Reference proteome</keyword>
<dbReference type="SUPFAM" id="SSF48371">
    <property type="entry name" value="ARM repeat"/>
    <property type="match status" value="1"/>
</dbReference>
<comment type="cofactor">
    <cofactor evidence="10">
        <name>Zn(2+)</name>
        <dbReference type="ChEBI" id="CHEBI:29105"/>
    </cofactor>
    <text evidence="10">Binds 1 zinc ion per subunit.</text>
</comment>
<evidence type="ECO:0000313" key="13">
    <source>
        <dbReference type="EMBL" id="WFD44971.1"/>
    </source>
</evidence>
<dbReference type="Gene3D" id="1.10.390.10">
    <property type="entry name" value="Neutral Protease Domain 2"/>
    <property type="match status" value="1"/>
</dbReference>
<evidence type="ECO:0000256" key="9">
    <source>
        <dbReference type="PIRSR" id="PIRSR634015-1"/>
    </source>
</evidence>